<dbReference type="AlphaFoldDB" id="A0AAD7EPC7"/>
<dbReference type="EMBL" id="JARIHO010000022">
    <property type="protein sequence ID" value="KAJ7343823.1"/>
    <property type="molecule type" value="Genomic_DNA"/>
</dbReference>
<feature type="non-terminal residue" evidence="1">
    <location>
        <position position="1"/>
    </location>
</feature>
<dbReference type="Proteomes" id="UP001218218">
    <property type="component" value="Unassembled WGS sequence"/>
</dbReference>
<feature type="non-terminal residue" evidence="1">
    <location>
        <position position="162"/>
    </location>
</feature>
<gene>
    <name evidence="1" type="ORF">DFH08DRAFT_636138</name>
</gene>
<organism evidence="1 2">
    <name type="scientific">Mycena albidolilacea</name>
    <dbReference type="NCBI Taxonomy" id="1033008"/>
    <lineage>
        <taxon>Eukaryota</taxon>
        <taxon>Fungi</taxon>
        <taxon>Dikarya</taxon>
        <taxon>Basidiomycota</taxon>
        <taxon>Agaricomycotina</taxon>
        <taxon>Agaricomycetes</taxon>
        <taxon>Agaricomycetidae</taxon>
        <taxon>Agaricales</taxon>
        <taxon>Marasmiineae</taxon>
        <taxon>Mycenaceae</taxon>
        <taxon>Mycena</taxon>
    </lineage>
</organism>
<comment type="caution">
    <text evidence="1">The sequence shown here is derived from an EMBL/GenBank/DDBJ whole genome shotgun (WGS) entry which is preliminary data.</text>
</comment>
<name>A0AAD7EPC7_9AGAR</name>
<protein>
    <submittedName>
        <fullName evidence="1">Uncharacterized protein</fullName>
    </submittedName>
</protein>
<accession>A0AAD7EPC7</accession>
<reference evidence="1" key="1">
    <citation type="submission" date="2023-03" db="EMBL/GenBank/DDBJ databases">
        <title>Massive genome expansion in bonnet fungi (Mycena s.s.) driven by repeated elements and novel gene families across ecological guilds.</title>
        <authorList>
            <consortium name="Lawrence Berkeley National Laboratory"/>
            <person name="Harder C.B."/>
            <person name="Miyauchi S."/>
            <person name="Viragh M."/>
            <person name="Kuo A."/>
            <person name="Thoen E."/>
            <person name="Andreopoulos B."/>
            <person name="Lu D."/>
            <person name="Skrede I."/>
            <person name="Drula E."/>
            <person name="Henrissat B."/>
            <person name="Morin E."/>
            <person name="Kohler A."/>
            <person name="Barry K."/>
            <person name="LaButti K."/>
            <person name="Morin E."/>
            <person name="Salamov A."/>
            <person name="Lipzen A."/>
            <person name="Mereny Z."/>
            <person name="Hegedus B."/>
            <person name="Baldrian P."/>
            <person name="Stursova M."/>
            <person name="Weitz H."/>
            <person name="Taylor A."/>
            <person name="Grigoriev I.V."/>
            <person name="Nagy L.G."/>
            <person name="Martin F."/>
            <person name="Kauserud H."/>
        </authorList>
    </citation>
    <scope>NUCLEOTIDE SEQUENCE</scope>
    <source>
        <strain evidence="1">CBHHK002</strain>
    </source>
</reference>
<proteinExistence type="predicted"/>
<evidence type="ECO:0000313" key="2">
    <source>
        <dbReference type="Proteomes" id="UP001218218"/>
    </source>
</evidence>
<sequence>GLSIHAIRANYIMQYANSLIGRQFKTISQVNIFHVRGLVSDEQFAIWRAVGEFAAPIWVPEIQNLDEYLVTDLHIAAGNVMDAFAVVDPTKILTNIKLHLVTHTPEDVIAFGPLVGVITEGYEAFNAVFRFCSILSSHLAPSRDIELQLADQEALKHRLAGG</sequence>
<keyword evidence="2" id="KW-1185">Reference proteome</keyword>
<evidence type="ECO:0000313" key="1">
    <source>
        <dbReference type="EMBL" id="KAJ7343823.1"/>
    </source>
</evidence>